<feature type="binding site" evidence="2">
    <location>
        <position position="364"/>
    </location>
    <ligand>
        <name>Mn(2+)</name>
        <dbReference type="ChEBI" id="CHEBI:29035"/>
        <label>2</label>
    </ligand>
</feature>
<organism evidence="4 5">
    <name type="scientific">Fervidicola ferrireducens</name>
    <dbReference type="NCBI Taxonomy" id="520764"/>
    <lineage>
        <taxon>Bacteria</taxon>
        <taxon>Bacillati</taxon>
        <taxon>Bacillota</taxon>
        <taxon>Clostridia</taxon>
        <taxon>Thermosediminibacterales</taxon>
        <taxon>Thermosediminibacteraceae</taxon>
        <taxon>Fervidicola</taxon>
    </lineage>
</organism>
<dbReference type="InterPro" id="IPR017439">
    <property type="entry name" value="Amidohydrolase"/>
</dbReference>
<gene>
    <name evidence="4" type="primary">yxeP</name>
    <name evidence="4" type="ORF">AN618_15570</name>
</gene>
<dbReference type="Proteomes" id="UP000070427">
    <property type="component" value="Unassembled WGS sequence"/>
</dbReference>
<evidence type="ECO:0000256" key="2">
    <source>
        <dbReference type="PIRSR" id="PIRSR005962-1"/>
    </source>
</evidence>
<protein>
    <submittedName>
        <fullName evidence="4">Putative hydrolase YxeP</fullName>
        <ecNumber evidence="4">3.-.-.-</ecNumber>
    </submittedName>
</protein>
<dbReference type="Pfam" id="PF01546">
    <property type="entry name" value="Peptidase_M20"/>
    <property type="match status" value="1"/>
</dbReference>
<keyword evidence="1 4" id="KW-0378">Hydrolase</keyword>
<dbReference type="RefSeq" id="WP_083515122.1">
    <property type="nucleotide sequence ID" value="NZ_LOED01000019.1"/>
</dbReference>
<evidence type="ECO:0000313" key="5">
    <source>
        <dbReference type="Proteomes" id="UP000070427"/>
    </source>
</evidence>
<dbReference type="OrthoDB" id="9776731at2"/>
<dbReference type="SUPFAM" id="SSF55031">
    <property type="entry name" value="Bacterial exopeptidase dimerisation domain"/>
    <property type="match status" value="1"/>
</dbReference>
<dbReference type="GO" id="GO:0050118">
    <property type="term" value="F:N-acetyldiaminopimelate deacetylase activity"/>
    <property type="evidence" value="ECO:0007669"/>
    <property type="project" value="UniProtKB-ARBA"/>
</dbReference>
<dbReference type="CDD" id="cd08021">
    <property type="entry name" value="M20_Acy1_YhaA-like"/>
    <property type="match status" value="1"/>
</dbReference>
<feature type="domain" description="Peptidase M20 dimerisation" evidence="3">
    <location>
        <begin position="188"/>
        <end position="281"/>
    </location>
</feature>
<accession>A0A140L7K1</accession>
<feature type="binding site" evidence="2">
    <location>
        <position position="165"/>
    </location>
    <ligand>
        <name>Mn(2+)</name>
        <dbReference type="ChEBI" id="CHEBI:29035"/>
        <label>2</label>
    </ligand>
</feature>
<name>A0A140L7K1_9FIRM</name>
<dbReference type="Pfam" id="PF07687">
    <property type="entry name" value="M20_dimer"/>
    <property type="match status" value="1"/>
</dbReference>
<comment type="caution">
    <text evidence="4">The sequence shown here is derived from an EMBL/GenBank/DDBJ whole genome shotgun (WGS) entry which is preliminary data.</text>
</comment>
<dbReference type="PANTHER" id="PTHR11014:SF63">
    <property type="entry name" value="METALLOPEPTIDASE, PUTATIVE (AFU_ORTHOLOGUE AFUA_6G09600)-RELATED"/>
    <property type="match status" value="1"/>
</dbReference>
<dbReference type="GO" id="GO:0046872">
    <property type="term" value="F:metal ion binding"/>
    <property type="evidence" value="ECO:0007669"/>
    <property type="project" value="UniProtKB-KW"/>
</dbReference>
<sequence length="394" mass="42652">MEDVKAKVKEIFPKVQELRRDFHSHPELGFEEVRTSKIVAEILESLGLKVQKGIAKTGVVGLLDTGKPGPTVALRADMDALPVRDAKKVAYASKVEGACHACGHDGHTAILLGAAMILSSMKDKFSGKVKFIFQPCEEQLPGGAKPMIEAGVLEDPKVDNIFGLHLWTNYPIGTVGLKSGPLMASPDSFEIEIIGKGGHGSAPHEAVDAIVVASQVVMALQTIVSRSVKPIEPAVVSVGMLKAGYNFNVIADVATISGTVRTYSEEVRNLIQTRIEEIVKGITAAYGADYRIKYTRGYPAVITDEKVTNYAKQIASEVVGGQNVIDAEPVMGGEDFAYYLQKVPGTFAFVGARNEEKGINKPHHHPEFDIDEEALAVGVELMVRYVMENERLKI</sequence>
<feature type="binding site" evidence="2">
    <location>
        <position position="102"/>
    </location>
    <ligand>
        <name>Mn(2+)</name>
        <dbReference type="ChEBI" id="CHEBI:29035"/>
        <label>2</label>
    </ligand>
</feature>
<proteinExistence type="predicted"/>
<dbReference type="EC" id="3.-.-.-" evidence="4"/>
<dbReference type="PIRSF" id="PIRSF005962">
    <property type="entry name" value="Pept_M20D_amidohydro"/>
    <property type="match status" value="1"/>
</dbReference>
<dbReference type="EMBL" id="LOED01000019">
    <property type="protein sequence ID" value="KXG76526.1"/>
    <property type="molecule type" value="Genomic_DNA"/>
</dbReference>
<dbReference type="InterPro" id="IPR011650">
    <property type="entry name" value="Peptidase_M20_dimer"/>
</dbReference>
<dbReference type="InterPro" id="IPR002933">
    <property type="entry name" value="Peptidase_M20"/>
</dbReference>
<dbReference type="FunFam" id="3.30.70.360:FF:000001">
    <property type="entry name" value="N-acetyldiaminopimelate deacetylase"/>
    <property type="match status" value="1"/>
</dbReference>
<dbReference type="NCBIfam" id="TIGR01891">
    <property type="entry name" value="amidohydrolases"/>
    <property type="match status" value="1"/>
</dbReference>
<keyword evidence="2" id="KW-0479">Metal-binding</keyword>
<dbReference type="AlphaFoldDB" id="A0A140L7K1"/>
<reference evidence="4 5" key="1">
    <citation type="submission" date="2015-12" db="EMBL/GenBank/DDBJ databases">
        <title>Draft genome sequnece of Fervidicola ferrireducens strain Y170.</title>
        <authorList>
            <person name="Patel B.K."/>
        </authorList>
    </citation>
    <scope>NUCLEOTIDE SEQUENCE [LARGE SCALE GENOMIC DNA]</scope>
    <source>
        <strain evidence="4 5">Y170</strain>
    </source>
</reference>
<evidence type="ECO:0000259" key="3">
    <source>
        <dbReference type="Pfam" id="PF07687"/>
    </source>
</evidence>
<dbReference type="SUPFAM" id="SSF53187">
    <property type="entry name" value="Zn-dependent exopeptidases"/>
    <property type="match status" value="1"/>
</dbReference>
<keyword evidence="5" id="KW-1185">Reference proteome</keyword>
<dbReference type="Gene3D" id="3.30.70.360">
    <property type="match status" value="1"/>
</dbReference>
<feature type="binding site" evidence="2">
    <location>
        <position position="104"/>
    </location>
    <ligand>
        <name>Mn(2+)</name>
        <dbReference type="ChEBI" id="CHEBI:29035"/>
        <label>2</label>
    </ligand>
</feature>
<evidence type="ECO:0000256" key="1">
    <source>
        <dbReference type="ARBA" id="ARBA00022801"/>
    </source>
</evidence>
<dbReference type="GO" id="GO:0019877">
    <property type="term" value="P:diaminopimelate biosynthetic process"/>
    <property type="evidence" value="ECO:0007669"/>
    <property type="project" value="UniProtKB-ARBA"/>
</dbReference>
<feature type="binding site" evidence="2">
    <location>
        <position position="138"/>
    </location>
    <ligand>
        <name>Mn(2+)</name>
        <dbReference type="ChEBI" id="CHEBI:29035"/>
        <label>2</label>
    </ligand>
</feature>
<evidence type="ECO:0000313" key="4">
    <source>
        <dbReference type="EMBL" id="KXG76526.1"/>
    </source>
</evidence>
<keyword evidence="2" id="KW-0464">Manganese</keyword>
<dbReference type="STRING" id="520764.AN618_15570"/>
<dbReference type="FunCoup" id="A0A140L7K1">
    <property type="interactions" value="140"/>
</dbReference>
<comment type="cofactor">
    <cofactor evidence="2">
        <name>Mn(2+)</name>
        <dbReference type="ChEBI" id="CHEBI:29035"/>
    </cofactor>
    <text evidence="2">The Mn(2+) ion enhances activity.</text>
</comment>
<dbReference type="PANTHER" id="PTHR11014">
    <property type="entry name" value="PEPTIDASE M20 FAMILY MEMBER"/>
    <property type="match status" value="1"/>
</dbReference>
<dbReference type="InterPro" id="IPR036264">
    <property type="entry name" value="Bact_exopeptidase_dim_dom"/>
</dbReference>
<dbReference type="InParanoid" id="A0A140L7K1"/>
<dbReference type="Gene3D" id="3.40.630.10">
    <property type="entry name" value="Zn peptidases"/>
    <property type="match status" value="1"/>
</dbReference>